<evidence type="ECO:0000313" key="3">
    <source>
        <dbReference type="Proteomes" id="UP000704738"/>
    </source>
</evidence>
<protein>
    <submittedName>
        <fullName evidence="2">General secretion pathway protein GspN</fullName>
    </submittedName>
</protein>
<dbReference type="Pfam" id="PF10748">
    <property type="entry name" value="HofP"/>
    <property type="match status" value="1"/>
</dbReference>
<gene>
    <name evidence="2" type="ORF">DM819_27945</name>
</gene>
<feature type="signal peptide" evidence="1">
    <location>
        <begin position="1"/>
        <end position="19"/>
    </location>
</feature>
<reference evidence="2 3" key="1">
    <citation type="submission" date="2018-06" db="EMBL/GenBank/DDBJ databases">
        <title>Bacteria isolated from soil of Wuhan.</title>
        <authorList>
            <person name="Xiang W."/>
            <person name="Huang C."/>
        </authorList>
    </citation>
    <scope>NUCLEOTIDE SEQUENCE [LARGE SCALE GENOMIC DNA]</scope>
    <source>
        <strain evidence="3">xwS4</strain>
    </source>
</reference>
<dbReference type="AlphaFoldDB" id="A0ABD6NI78"/>
<name>A0ABD6NI78_9PSED</name>
<organism evidence="2 3">
    <name type="scientific">Pseudomonas hunanensis</name>
    <dbReference type="NCBI Taxonomy" id="1247546"/>
    <lineage>
        <taxon>Bacteria</taxon>
        <taxon>Pseudomonadati</taxon>
        <taxon>Pseudomonadota</taxon>
        <taxon>Gammaproteobacteria</taxon>
        <taxon>Pseudomonadales</taxon>
        <taxon>Pseudomonadaceae</taxon>
        <taxon>Pseudomonas</taxon>
    </lineage>
</organism>
<evidence type="ECO:0000256" key="1">
    <source>
        <dbReference type="SAM" id="SignalP"/>
    </source>
</evidence>
<sequence>MKLRPTTLVLLAVNSTALAATAWMLMAPNSPQWLPRQKPTAITTPRPPAPLPELAQSARATTWNQPIFSVDRQPDPQRQGQRTSVLANLALSGVVLDGQSRWAYLHEGHKPARKVALGTTLDNGWTLTELTALTATLTRAGQTHTLSMPLLRLPPPSKAPAITLPRIETP</sequence>
<proteinExistence type="predicted"/>
<dbReference type="RefSeq" id="WP_179053547.1">
    <property type="nucleotide sequence ID" value="NZ_QJRE01000119.1"/>
</dbReference>
<dbReference type="Proteomes" id="UP000704738">
    <property type="component" value="Unassembled WGS sequence"/>
</dbReference>
<accession>A0ABD6NI78</accession>
<dbReference type="InterPro" id="IPR019684">
    <property type="entry name" value="HofP"/>
</dbReference>
<comment type="caution">
    <text evidence="2">The sequence shown here is derived from an EMBL/GenBank/DDBJ whole genome shotgun (WGS) entry which is preliminary data.</text>
</comment>
<feature type="chain" id="PRO_5044793345" evidence="1">
    <location>
        <begin position="20"/>
        <end position="170"/>
    </location>
</feature>
<dbReference type="EMBL" id="QJRE01000119">
    <property type="protein sequence ID" value="NWL49602.1"/>
    <property type="molecule type" value="Genomic_DNA"/>
</dbReference>
<evidence type="ECO:0000313" key="2">
    <source>
        <dbReference type="EMBL" id="NWL49602.1"/>
    </source>
</evidence>
<keyword evidence="1" id="KW-0732">Signal</keyword>